<dbReference type="InterPro" id="IPR055346">
    <property type="entry name" value="Fe-S_cluster_assembly_SufBD"/>
</dbReference>
<dbReference type="SUPFAM" id="SSF101960">
    <property type="entry name" value="Stabilizer of iron transporter SufD"/>
    <property type="match status" value="1"/>
</dbReference>
<evidence type="ECO:0000313" key="4">
    <source>
        <dbReference type="Proteomes" id="UP001497522"/>
    </source>
</evidence>
<evidence type="ECO:0000259" key="2">
    <source>
        <dbReference type="Pfam" id="PF19295"/>
    </source>
</evidence>
<protein>
    <submittedName>
        <fullName evidence="3">Uncharacterized protein</fullName>
    </submittedName>
</protein>
<dbReference type="PANTHER" id="PTHR43575">
    <property type="entry name" value="PROTEIN ABCI7, CHLOROPLASTIC"/>
    <property type="match status" value="1"/>
</dbReference>
<evidence type="ECO:0000313" key="3">
    <source>
        <dbReference type="EMBL" id="CAK9861096.1"/>
    </source>
</evidence>
<keyword evidence="4" id="KW-1185">Reference proteome</keyword>
<dbReference type="NCBIfam" id="TIGR01981">
    <property type="entry name" value="sufD"/>
    <property type="match status" value="1"/>
</dbReference>
<dbReference type="Pfam" id="PF01458">
    <property type="entry name" value="SUFBD_core"/>
    <property type="match status" value="1"/>
</dbReference>
<organism evidence="3 4">
    <name type="scientific">Sphagnum jensenii</name>
    <dbReference type="NCBI Taxonomy" id="128206"/>
    <lineage>
        <taxon>Eukaryota</taxon>
        <taxon>Viridiplantae</taxon>
        <taxon>Streptophyta</taxon>
        <taxon>Embryophyta</taxon>
        <taxon>Bryophyta</taxon>
        <taxon>Sphagnophytina</taxon>
        <taxon>Sphagnopsida</taxon>
        <taxon>Sphagnales</taxon>
        <taxon>Sphagnaceae</taxon>
        <taxon>Sphagnum</taxon>
    </lineage>
</organism>
<dbReference type="InterPro" id="IPR045595">
    <property type="entry name" value="SufBD_N"/>
</dbReference>
<accession>A0ABP1AEX4</accession>
<dbReference type="InterPro" id="IPR000825">
    <property type="entry name" value="SUF_FeS_clus_asmbl_SufBD_core"/>
</dbReference>
<feature type="domain" description="SUF system FeS cluster assembly SufBD N-terminal" evidence="2">
    <location>
        <begin position="101"/>
        <end position="256"/>
    </location>
</feature>
<dbReference type="InterPro" id="IPR037284">
    <property type="entry name" value="SUF_FeS_clus_asmbl_SufBD_sf"/>
</dbReference>
<dbReference type="Gene3D" id="3.10.20.10">
    <property type="match status" value="1"/>
</dbReference>
<dbReference type="Proteomes" id="UP001497522">
    <property type="component" value="Chromosome 11"/>
</dbReference>
<dbReference type="Pfam" id="PF19295">
    <property type="entry name" value="SufBD_N"/>
    <property type="match status" value="1"/>
</dbReference>
<dbReference type="PANTHER" id="PTHR43575:SF1">
    <property type="entry name" value="PROTEIN ABCI7, CHLOROPLASTIC"/>
    <property type="match status" value="1"/>
</dbReference>
<dbReference type="InterPro" id="IPR011542">
    <property type="entry name" value="SUF_FeS_clus_asmbl_SufD"/>
</dbReference>
<dbReference type="EMBL" id="OZ023712">
    <property type="protein sequence ID" value="CAK9861096.1"/>
    <property type="molecule type" value="Genomic_DNA"/>
</dbReference>
<name>A0ABP1AEX4_9BRYO</name>
<proteinExistence type="predicted"/>
<reference evidence="3" key="1">
    <citation type="submission" date="2024-03" db="EMBL/GenBank/DDBJ databases">
        <authorList>
            <consortium name="ELIXIR-Norway"/>
            <consortium name="Elixir Norway"/>
        </authorList>
    </citation>
    <scope>NUCLEOTIDE SEQUENCE</scope>
</reference>
<evidence type="ECO:0000259" key="1">
    <source>
        <dbReference type="Pfam" id="PF01458"/>
    </source>
</evidence>
<sequence length="543" mass="59274">MSFRFHQYQVVGWAVPTATNETPRAYRMKRWATNEVHAKSKFRAEKRPIAVTASFTESASLRDQADASLSLISSPGPDLFLLDLAEKLEDSLAIDRPTSQGTQALARLREQAAEKALSSHWPTNRDEAYRFTDVRFIKELNVIPAPLPQMDVDPFVDISGQNLGEVEALRLVFIDGVISESLSSLDGLPDVSFIGSIQSILEGKVGSAVSQSLELLGMVASGTHDDTFMSLNGIGAPDVGVVFVPEGVHLEKPVHIIYYSSGRQGFQGVDENLSSVSLSSPRLLVVAGKDAQLEIIEEFLGESGSACWTNCVCEISLSQGAQVMHSYVQEQERNSIHIKQTHVSQGGASTYKLVEASVGGRLSRHNLQIMQIGPDTHTEFSTFQLAGKRQLQDLHSRLVLSYPRGVSRQLHKCIVTDSTGHAVFDGNVRVNRYAQQTDAGQLSRSLLLAPRATVNVKPNLQIIADDVKCSHGAAISDLEEEQLFYFRARGIDAETARSALVFSFGAEVLQRLSYESLRKRVEALVKGSLAAEGLIDSSIPVGL</sequence>
<feature type="domain" description="SUF system FeS cluster assembly SufBD core" evidence="1">
    <location>
        <begin position="277"/>
        <end position="504"/>
    </location>
</feature>
<gene>
    <name evidence="3" type="ORF">CSSPJE1EN2_LOCUS4091</name>
</gene>